<accession>A0A0A0YPP8</accession>
<dbReference type="SUPFAM" id="SSF69279">
    <property type="entry name" value="Phage tail proteins"/>
    <property type="match status" value="1"/>
</dbReference>
<dbReference type="Pfam" id="PF22255">
    <property type="entry name" value="Gp44-like_2nd"/>
    <property type="match status" value="1"/>
</dbReference>
<dbReference type="InterPro" id="IPR023399">
    <property type="entry name" value="Baseplate-like_2-layer_sand"/>
</dbReference>
<reference evidence="2 3" key="1">
    <citation type="journal article" date="2015" name="Front. Microbiol.">
        <title>The use of phage FCL-2 as an alternative to chemotherapy against columnaris disease in aquaculture.</title>
        <authorList>
            <person name="Laanto E."/>
            <person name="Bamford J.K."/>
            <person name="Ravantti J.J."/>
            <person name="Sundberg L.R."/>
        </authorList>
    </citation>
    <scope>NUCLEOTIDE SEQUENCE [LARGE SCALE GENOMIC DNA]</scope>
</reference>
<dbReference type="Gene3D" id="3.55.50.10">
    <property type="entry name" value="Baseplate protein-like domains"/>
    <property type="match status" value="1"/>
</dbReference>
<dbReference type="RefSeq" id="YP_009140538.1">
    <property type="nucleotide sequence ID" value="NC_027125.1"/>
</dbReference>
<dbReference type="OrthoDB" id="13352at10239"/>
<dbReference type="Gene3D" id="2.30.300.10">
    <property type="entry name" value="Baseplate protein-like domain - beta roll fold"/>
    <property type="match status" value="1"/>
</dbReference>
<evidence type="ECO:0000313" key="2">
    <source>
        <dbReference type="EMBL" id="AIX11892.1"/>
    </source>
</evidence>
<keyword evidence="3" id="KW-1185">Reference proteome</keyword>
<name>A0A0A0YPP8_9CAUD</name>
<proteinExistence type="predicted"/>
<protein>
    <recommendedName>
        <fullName evidence="1">Baseplate hub protein gp44/GpP-like second domain-containing protein</fullName>
    </recommendedName>
</protein>
<dbReference type="EMBL" id="KM873719">
    <property type="protein sequence ID" value="AIX11892.1"/>
    <property type="molecule type" value="Genomic_DNA"/>
</dbReference>
<evidence type="ECO:0000313" key="3">
    <source>
        <dbReference type="Proteomes" id="UP000030329"/>
    </source>
</evidence>
<sequence length="348" mass="39328">MKIKINNKYIDHFTGFSVKRNLDSVASEFAFSVRFNPENDDHKESFKPLQYLKCEVYSDTNKLMITGTILNHSFTSDSTFNLLVISGYSKSGILEDVQIPSSMYPLESNNRSLKDIATKLCNAFGINLIVDSSVSNEVNRVFKKTTADVTETVKDYISKLTSQRNILLSHNEKGEVIMYKPKVNGKPKYYFNKDNTIRMTSNWAGQGMYSEINIIRQPSKENAGVSTVDKIKNPLIGVFRTTTKVLSSGDDTDTANAANNELASQLKNIQLKVDLQGLFEDIVPGDLINIHNHEIYSFAYTRWIVSSISLNKDESSETTSLDLVLPEYVSGKVPKPILFYYQSHKRHN</sequence>
<dbReference type="Proteomes" id="UP000030329">
    <property type="component" value="Segment"/>
</dbReference>
<dbReference type="Gene3D" id="3.30.1920.10">
    <property type="entry name" value="Baseplate protein-like domains - 2 layer sandwich fold"/>
    <property type="match status" value="1"/>
</dbReference>
<dbReference type="InterPro" id="IPR053981">
    <property type="entry name" value="Gp44/GpP-like_2nd"/>
</dbReference>
<feature type="domain" description="Baseplate hub protein gp44/GpP-like second" evidence="1">
    <location>
        <begin position="105"/>
        <end position="178"/>
    </location>
</feature>
<evidence type="ECO:0000259" key="1">
    <source>
        <dbReference type="Pfam" id="PF22255"/>
    </source>
</evidence>
<dbReference type="KEGG" id="vg:24405106"/>
<dbReference type="GeneID" id="24405106"/>
<organism evidence="2 3">
    <name type="scientific">Flavobacterium phage FCL-2</name>
    <dbReference type="NCBI Taxonomy" id="908819"/>
    <lineage>
        <taxon>Viruses</taxon>
        <taxon>Duplodnaviria</taxon>
        <taxon>Heunggongvirae</taxon>
        <taxon>Uroviricota</taxon>
        <taxon>Caudoviricetes</taxon>
        <taxon>Ficleduovirus</taxon>
        <taxon>Ficleduovirus FCL2</taxon>
    </lineage>
</organism>